<evidence type="ECO:0000256" key="10">
    <source>
        <dbReference type="ARBA" id="ARBA00041448"/>
    </source>
</evidence>
<name>A0ABR2Z3Y9_9CHLO</name>
<proteinExistence type="inferred from homology"/>
<evidence type="ECO:0000256" key="7">
    <source>
        <dbReference type="ARBA" id="ARBA00022840"/>
    </source>
</evidence>
<dbReference type="Pfam" id="PF07019">
    <property type="entry name" value="EMC6"/>
    <property type="match status" value="1"/>
</dbReference>
<evidence type="ECO:0000313" key="14">
    <source>
        <dbReference type="Proteomes" id="UP001491310"/>
    </source>
</evidence>
<accession>A0ABR2Z3Y9</accession>
<evidence type="ECO:0000256" key="9">
    <source>
        <dbReference type="ARBA" id="ARBA00023136"/>
    </source>
</evidence>
<evidence type="ECO:0000256" key="12">
    <source>
        <dbReference type="SAM" id="Phobius"/>
    </source>
</evidence>
<keyword evidence="3" id="KW-0436">Ligase</keyword>
<evidence type="ECO:0000256" key="2">
    <source>
        <dbReference type="ARBA" id="ARBA00009436"/>
    </source>
</evidence>
<dbReference type="InterPro" id="IPR029008">
    <property type="entry name" value="EMC6-like"/>
</dbReference>
<gene>
    <name evidence="13" type="ORF">WJX75_005451</name>
</gene>
<keyword evidence="7" id="KW-0067">ATP-binding</keyword>
<sequence>MLAKDGIWERVHECSVLLLLSFVIVASTAKKDPIRFWIEEYAFSEGETTLLREQIKASAGAAVISGESWTEFLSTKGFFVPEEWDVYWANRRACLKALPHTRSGQKVSCMPGIISLSDKRRLIETLTSAYGEGAFSILPRTFLLPELYWDWRVWIHDQGPSNGRQDRMWVLKENAHRGQGVVVLPEKEAVMQAISERGRDGRLLYEMSQAYIAEQLTVAGRKFYLRVWVVVTNAEPLRVYLFDGGVLPFGSLKDEGTAGKGYTCSADGGQEKGTCEATGKQGAGDELIVNLWRNRGEAVIWSIDDFRQHLAGSHNGSSTAFDSVWAAIQMAIGLTFAAAQPELSVAARQHPSPPGVAFEVLGVDFLVDSDLRPWLLEVNAVPSMARQVLNCTGSDEGCKNTAMSAFDQQKAAVRGTKVVPVKSDIDDLPISKDLRVKGSEPRIILLIKKAATEKTDQWDKEDLLDLVYWMRQCIAILAGIAWGLVPLTGLYAFLSFMALLLAAPFLWYQSQRIDEEEFGGHQTLAGEGTAPSMALFLLVWIITYTFLHSG</sequence>
<protein>
    <recommendedName>
        <fullName evidence="10">Tubulin--tyrosine ligase-like protein 5</fullName>
    </recommendedName>
</protein>
<evidence type="ECO:0000256" key="5">
    <source>
        <dbReference type="ARBA" id="ARBA00022741"/>
    </source>
</evidence>
<keyword evidence="4 12" id="KW-0812">Transmembrane</keyword>
<keyword evidence="14" id="KW-1185">Reference proteome</keyword>
<dbReference type="PROSITE" id="PS51221">
    <property type="entry name" value="TTL"/>
    <property type="match status" value="1"/>
</dbReference>
<dbReference type="EMBL" id="JALJOT010000001">
    <property type="protein sequence ID" value="KAK9918627.1"/>
    <property type="molecule type" value="Genomic_DNA"/>
</dbReference>
<evidence type="ECO:0000313" key="13">
    <source>
        <dbReference type="EMBL" id="KAK9918627.1"/>
    </source>
</evidence>
<evidence type="ECO:0000256" key="6">
    <source>
        <dbReference type="ARBA" id="ARBA00022824"/>
    </source>
</evidence>
<dbReference type="Proteomes" id="UP001491310">
    <property type="component" value="Unassembled WGS sequence"/>
</dbReference>
<evidence type="ECO:0000256" key="11">
    <source>
        <dbReference type="ARBA" id="ARBA00049274"/>
    </source>
</evidence>
<keyword evidence="6" id="KW-0256">Endoplasmic reticulum</keyword>
<comment type="catalytic activity">
    <reaction evidence="11">
        <text>L-glutamyl-[protein] + L-glutamate + ATP = gamma-L-glutamyl-L-glutamyl-[protein] + ADP + phosphate + H(+)</text>
        <dbReference type="Rhea" id="RHEA:60144"/>
        <dbReference type="Rhea" id="RHEA-COMP:10208"/>
        <dbReference type="Rhea" id="RHEA-COMP:15517"/>
        <dbReference type="ChEBI" id="CHEBI:15378"/>
        <dbReference type="ChEBI" id="CHEBI:29973"/>
        <dbReference type="ChEBI" id="CHEBI:29985"/>
        <dbReference type="ChEBI" id="CHEBI:30616"/>
        <dbReference type="ChEBI" id="CHEBI:43474"/>
        <dbReference type="ChEBI" id="CHEBI:143622"/>
        <dbReference type="ChEBI" id="CHEBI:456216"/>
    </reaction>
    <physiologicalReaction direction="left-to-right" evidence="11">
        <dbReference type="Rhea" id="RHEA:60145"/>
    </physiologicalReaction>
</comment>
<keyword evidence="5" id="KW-0547">Nucleotide-binding</keyword>
<comment type="similarity">
    <text evidence="2">Belongs to the EMC6 family.</text>
</comment>
<evidence type="ECO:0000256" key="1">
    <source>
        <dbReference type="ARBA" id="ARBA00004477"/>
    </source>
</evidence>
<feature type="transmembrane region" description="Helical" evidence="12">
    <location>
        <begin position="490"/>
        <end position="508"/>
    </location>
</feature>
<comment type="caution">
    <text evidence="13">The sequence shown here is derived from an EMBL/GenBank/DDBJ whole genome shotgun (WGS) entry which is preliminary data.</text>
</comment>
<dbReference type="PANTHER" id="PTHR12241">
    <property type="entry name" value="TUBULIN POLYGLUTAMYLASE"/>
    <property type="match status" value="1"/>
</dbReference>
<keyword evidence="8 12" id="KW-1133">Transmembrane helix</keyword>
<dbReference type="Pfam" id="PF03133">
    <property type="entry name" value="TTL"/>
    <property type="match status" value="2"/>
</dbReference>
<organism evidence="13 14">
    <name type="scientific">Coccomyxa subellipsoidea</name>
    <dbReference type="NCBI Taxonomy" id="248742"/>
    <lineage>
        <taxon>Eukaryota</taxon>
        <taxon>Viridiplantae</taxon>
        <taxon>Chlorophyta</taxon>
        <taxon>core chlorophytes</taxon>
        <taxon>Trebouxiophyceae</taxon>
        <taxon>Trebouxiophyceae incertae sedis</taxon>
        <taxon>Coccomyxaceae</taxon>
        <taxon>Coccomyxa</taxon>
    </lineage>
</organism>
<comment type="subcellular location">
    <subcellularLocation>
        <location evidence="1">Endoplasmic reticulum membrane</location>
        <topology evidence="1">Multi-pass membrane protein</topology>
    </subcellularLocation>
</comment>
<dbReference type="Gene3D" id="3.30.470.20">
    <property type="entry name" value="ATP-grasp fold, B domain"/>
    <property type="match status" value="1"/>
</dbReference>
<dbReference type="InterPro" id="IPR004344">
    <property type="entry name" value="TTL/TTLL_fam"/>
</dbReference>
<reference evidence="13 14" key="1">
    <citation type="journal article" date="2024" name="Nat. Commun.">
        <title>Phylogenomics reveals the evolutionary origins of lichenization in chlorophyte algae.</title>
        <authorList>
            <person name="Puginier C."/>
            <person name="Libourel C."/>
            <person name="Otte J."/>
            <person name="Skaloud P."/>
            <person name="Haon M."/>
            <person name="Grisel S."/>
            <person name="Petersen M."/>
            <person name="Berrin J.G."/>
            <person name="Delaux P.M."/>
            <person name="Dal Grande F."/>
            <person name="Keller J."/>
        </authorList>
    </citation>
    <scope>NUCLEOTIDE SEQUENCE [LARGE SCALE GENOMIC DNA]</scope>
    <source>
        <strain evidence="13 14">SAG 216-7</strain>
    </source>
</reference>
<feature type="transmembrane region" description="Helical" evidence="12">
    <location>
        <begin position="528"/>
        <end position="547"/>
    </location>
</feature>
<evidence type="ECO:0000256" key="3">
    <source>
        <dbReference type="ARBA" id="ARBA00022598"/>
    </source>
</evidence>
<evidence type="ECO:0000256" key="8">
    <source>
        <dbReference type="ARBA" id="ARBA00022989"/>
    </source>
</evidence>
<keyword evidence="9 12" id="KW-0472">Membrane</keyword>
<evidence type="ECO:0000256" key="4">
    <source>
        <dbReference type="ARBA" id="ARBA00022692"/>
    </source>
</evidence>
<dbReference type="SUPFAM" id="SSF56059">
    <property type="entry name" value="Glutathione synthetase ATP-binding domain-like"/>
    <property type="match status" value="1"/>
</dbReference>
<dbReference type="PANTHER" id="PTHR12241:SF145">
    <property type="entry name" value="TUBULIN POLYGLUTAMYLASE TTLL5"/>
    <property type="match status" value="1"/>
</dbReference>